<evidence type="ECO:0000313" key="1">
    <source>
        <dbReference type="EMBL" id="CAI9934497.1"/>
    </source>
</evidence>
<keyword evidence="3" id="KW-1185">Reference proteome</keyword>
<evidence type="ECO:0000313" key="2">
    <source>
        <dbReference type="EMBL" id="CAL6095169.1"/>
    </source>
</evidence>
<comment type="caution">
    <text evidence="1">The sequence shown here is derived from an EMBL/GenBank/DDBJ whole genome shotgun (WGS) entry which is preliminary data.</text>
</comment>
<evidence type="ECO:0000313" key="3">
    <source>
        <dbReference type="Proteomes" id="UP001642409"/>
    </source>
</evidence>
<accession>A0AA86U150</accession>
<name>A0AA86U150_9EUKA</name>
<dbReference type="EMBL" id="CATOUU010000570">
    <property type="protein sequence ID" value="CAI9934497.1"/>
    <property type="molecule type" value="Genomic_DNA"/>
</dbReference>
<dbReference type="Proteomes" id="UP001642409">
    <property type="component" value="Unassembled WGS sequence"/>
</dbReference>
<sequence length="146" mass="17424">MKNFKGVDTQDERLSFIQWKLRVKRWPKRVLFQLQGMIINNALALWNLNNPKIKLSTKDFTMNVAVQLKNKWFPILLRTKYQAPDHNEKHEQIHIIDNPKLLNKSRQLCQKCGVVRTVLSCTCDRILCDNCYHEHILNLKYFICKE</sequence>
<organism evidence="1">
    <name type="scientific">Hexamita inflata</name>
    <dbReference type="NCBI Taxonomy" id="28002"/>
    <lineage>
        <taxon>Eukaryota</taxon>
        <taxon>Metamonada</taxon>
        <taxon>Diplomonadida</taxon>
        <taxon>Hexamitidae</taxon>
        <taxon>Hexamitinae</taxon>
        <taxon>Hexamita</taxon>
    </lineage>
</organism>
<dbReference type="EMBL" id="CAXDID020000473">
    <property type="protein sequence ID" value="CAL6095169.1"/>
    <property type="molecule type" value="Genomic_DNA"/>
</dbReference>
<dbReference type="AlphaFoldDB" id="A0AA86U150"/>
<reference evidence="2 3" key="2">
    <citation type="submission" date="2024-07" db="EMBL/GenBank/DDBJ databases">
        <authorList>
            <person name="Akdeniz Z."/>
        </authorList>
    </citation>
    <scope>NUCLEOTIDE SEQUENCE [LARGE SCALE GENOMIC DNA]</scope>
</reference>
<gene>
    <name evidence="1" type="ORF">HINF_LOCUS22142</name>
    <name evidence="2" type="ORF">HINF_LOCUS67821</name>
</gene>
<protein>
    <submittedName>
        <fullName evidence="1">Transposase IS4</fullName>
    </submittedName>
    <submittedName>
        <fullName evidence="2">Transposase_IS4</fullName>
    </submittedName>
</protein>
<reference evidence="1" key="1">
    <citation type="submission" date="2023-06" db="EMBL/GenBank/DDBJ databases">
        <authorList>
            <person name="Kurt Z."/>
        </authorList>
    </citation>
    <scope>NUCLEOTIDE SEQUENCE</scope>
</reference>
<proteinExistence type="predicted"/>